<proteinExistence type="predicted"/>
<accession>A0A8H4FIB0</accession>
<dbReference type="GO" id="GO:0005783">
    <property type="term" value="C:endoplasmic reticulum"/>
    <property type="evidence" value="ECO:0007669"/>
    <property type="project" value="UniProtKB-SubCell"/>
</dbReference>
<evidence type="ECO:0000256" key="4">
    <source>
        <dbReference type="ARBA" id="ARBA00022824"/>
    </source>
</evidence>
<evidence type="ECO:0000313" key="8">
    <source>
        <dbReference type="Proteomes" id="UP000613401"/>
    </source>
</evidence>
<keyword evidence="8" id="KW-1185">Reference proteome</keyword>
<evidence type="ECO:0000313" key="7">
    <source>
        <dbReference type="EMBL" id="KAF3803298.1"/>
    </source>
</evidence>
<dbReference type="EMBL" id="WVTB01000055">
    <property type="protein sequence ID" value="KAF3803298.1"/>
    <property type="molecule type" value="Genomic_DNA"/>
</dbReference>
<gene>
    <name evidence="7" type="ORF">GCG54_00013407</name>
</gene>
<reference evidence="7" key="1">
    <citation type="journal article" date="2020" name="Phytopathology">
        <title>Genome sequence and comparative analysis of Colletotrichum gloeosporioides isolated from Liriodendron leaves.</title>
        <authorList>
            <person name="Fu F.F."/>
            <person name="Hao Z."/>
            <person name="Wang P."/>
            <person name="Lu Y."/>
            <person name="Xue L.J."/>
            <person name="Wei G."/>
            <person name="Tian Y."/>
            <person name="Baishi H."/>
            <person name="Xu H."/>
            <person name="Shi J."/>
            <person name="Cheng T."/>
            <person name="Wang G."/>
            <person name="Yi Y."/>
            <person name="Chen J."/>
        </authorList>
    </citation>
    <scope>NUCLEOTIDE SEQUENCE</scope>
    <source>
        <strain evidence="7">Lc1</strain>
    </source>
</reference>
<keyword evidence="4" id="KW-0256">Endoplasmic reticulum</keyword>
<sequence length="123" mass="13652">SDPGALGLNLLVNPPDAEVDIVAVHGLDGHWRRSWTADNGTFWLQDLLPNKLPKARIYSYSHNSNTRGGEVPLTDVSVHGRELVRVLTAERIQTNRPIIFIVHSLGGIILKNVSKQHYGIKVE</sequence>
<feature type="non-terminal residue" evidence="7">
    <location>
        <position position="123"/>
    </location>
</feature>
<organism evidence="7 8">
    <name type="scientific">Colletotrichum gloeosporioides</name>
    <name type="common">Anthracnose fungus</name>
    <name type="synonym">Glomerella cingulata</name>
    <dbReference type="NCBI Taxonomy" id="474922"/>
    <lineage>
        <taxon>Eukaryota</taxon>
        <taxon>Fungi</taxon>
        <taxon>Dikarya</taxon>
        <taxon>Ascomycota</taxon>
        <taxon>Pezizomycotina</taxon>
        <taxon>Sordariomycetes</taxon>
        <taxon>Hypocreomycetidae</taxon>
        <taxon>Glomerellales</taxon>
        <taxon>Glomerellaceae</taxon>
        <taxon>Colletotrichum</taxon>
        <taxon>Colletotrichum gloeosporioides species complex</taxon>
    </lineage>
</organism>
<name>A0A8H4FIB0_COLGL</name>
<keyword evidence="6" id="KW-0472">Membrane</keyword>
<comment type="subcellular location">
    <subcellularLocation>
        <location evidence="2">Endoplasmic reticulum</location>
    </subcellularLocation>
    <subcellularLocation>
        <location evidence="3">Membrane</location>
    </subcellularLocation>
    <subcellularLocation>
        <location evidence="1">Mitochondrion</location>
    </subcellularLocation>
</comment>
<evidence type="ECO:0000256" key="5">
    <source>
        <dbReference type="ARBA" id="ARBA00023128"/>
    </source>
</evidence>
<comment type="caution">
    <text evidence="7">The sequence shown here is derived from an EMBL/GenBank/DDBJ whole genome shotgun (WGS) entry which is preliminary data.</text>
</comment>
<evidence type="ECO:0000256" key="3">
    <source>
        <dbReference type="ARBA" id="ARBA00004370"/>
    </source>
</evidence>
<dbReference type="RefSeq" id="XP_045262457.1">
    <property type="nucleotide sequence ID" value="XM_045413261.1"/>
</dbReference>
<dbReference type="GeneID" id="69020523"/>
<dbReference type="PANTHER" id="PTHR48182:SF2">
    <property type="entry name" value="PROTEIN SERAC1"/>
    <property type="match status" value="1"/>
</dbReference>
<evidence type="ECO:0000256" key="1">
    <source>
        <dbReference type="ARBA" id="ARBA00004173"/>
    </source>
</evidence>
<dbReference type="PANTHER" id="PTHR48182">
    <property type="entry name" value="PROTEIN SERAC1"/>
    <property type="match status" value="1"/>
</dbReference>
<dbReference type="InterPro" id="IPR029058">
    <property type="entry name" value="AB_hydrolase_fold"/>
</dbReference>
<keyword evidence="5" id="KW-0496">Mitochondrion</keyword>
<dbReference type="Proteomes" id="UP000613401">
    <property type="component" value="Unassembled WGS sequence"/>
</dbReference>
<protein>
    <recommendedName>
        <fullName evidence="9">DUF676 domain-containing protein</fullName>
    </recommendedName>
</protein>
<reference evidence="7" key="2">
    <citation type="submission" date="2020-03" db="EMBL/GenBank/DDBJ databases">
        <authorList>
            <person name="Fu F.-F."/>
            <person name="Chen J."/>
        </authorList>
    </citation>
    <scope>NUCLEOTIDE SEQUENCE</scope>
    <source>
        <strain evidence="7">Lc1</strain>
    </source>
</reference>
<dbReference type="GO" id="GO:0016020">
    <property type="term" value="C:membrane"/>
    <property type="evidence" value="ECO:0007669"/>
    <property type="project" value="UniProtKB-SubCell"/>
</dbReference>
<evidence type="ECO:0000256" key="6">
    <source>
        <dbReference type="ARBA" id="ARBA00023136"/>
    </source>
</evidence>
<dbReference type="AlphaFoldDB" id="A0A8H4FIB0"/>
<dbReference type="InterPro" id="IPR052374">
    <property type="entry name" value="SERAC1"/>
</dbReference>
<evidence type="ECO:0008006" key="9">
    <source>
        <dbReference type="Google" id="ProtNLM"/>
    </source>
</evidence>
<evidence type="ECO:0000256" key="2">
    <source>
        <dbReference type="ARBA" id="ARBA00004240"/>
    </source>
</evidence>
<dbReference type="SUPFAM" id="SSF53474">
    <property type="entry name" value="alpha/beta-Hydrolases"/>
    <property type="match status" value="1"/>
</dbReference>
<dbReference type="GO" id="GO:0005739">
    <property type="term" value="C:mitochondrion"/>
    <property type="evidence" value="ECO:0007669"/>
    <property type="project" value="UniProtKB-SubCell"/>
</dbReference>
<dbReference type="Gene3D" id="3.40.50.1820">
    <property type="entry name" value="alpha/beta hydrolase"/>
    <property type="match status" value="1"/>
</dbReference>